<feature type="region of interest" description="Disordered" evidence="1">
    <location>
        <begin position="1"/>
        <end position="51"/>
    </location>
</feature>
<sequence>MSQERSAPDSLGEDVPPAIQPTSGEPRNRHLPSLYHQDEGRGESPLCGSPFIQEIQDTPIPQHFRLPTLEAYDGGSDPMEHVVAFWAQMAFYGMSDAIMCPAFLTTLREIARGWYDRLPLASIHSLDQLAREFEANFYASAQPKPTVASLRMRQKEDEHLDLYHAHFIMEIKAFPTRIQSREPSLHPKGPAERQIDVIVGGPAVGGDSSSTGKAYARAEVQKRPRARCDPKITFKSESEYPNHDDALVITARIANARIKCIMIDIP</sequence>
<comment type="caution">
    <text evidence="2">The sequence shown here is derived from an EMBL/GenBank/DDBJ whole genome shotgun (WGS) entry which is preliminary data.</text>
</comment>
<evidence type="ECO:0000256" key="1">
    <source>
        <dbReference type="SAM" id="MobiDB-lite"/>
    </source>
</evidence>
<evidence type="ECO:0008006" key="4">
    <source>
        <dbReference type="Google" id="ProtNLM"/>
    </source>
</evidence>
<evidence type="ECO:0000313" key="2">
    <source>
        <dbReference type="EMBL" id="RRT79984.1"/>
    </source>
</evidence>
<accession>A0A427AUN9</accession>
<proteinExistence type="predicted"/>
<dbReference type="AlphaFoldDB" id="A0A427AUN9"/>
<dbReference type="EMBL" id="AMZH03001261">
    <property type="protein sequence ID" value="RRT79984.1"/>
    <property type="molecule type" value="Genomic_DNA"/>
</dbReference>
<name>A0A427AUN9_ENSVE</name>
<dbReference type="Proteomes" id="UP000287651">
    <property type="component" value="Unassembled WGS sequence"/>
</dbReference>
<evidence type="ECO:0000313" key="3">
    <source>
        <dbReference type="Proteomes" id="UP000287651"/>
    </source>
</evidence>
<organism evidence="2 3">
    <name type="scientific">Ensete ventricosum</name>
    <name type="common">Abyssinian banana</name>
    <name type="synonym">Musa ensete</name>
    <dbReference type="NCBI Taxonomy" id="4639"/>
    <lineage>
        <taxon>Eukaryota</taxon>
        <taxon>Viridiplantae</taxon>
        <taxon>Streptophyta</taxon>
        <taxon>Embryophyta</taxon>
        <taxon>Tracheophyta</taxon>
        <taxon>Spermatophyta</taxon>
        <taxon>Magnoliopsida</taxon>
        <taxon>Liliopsida</taxon>
        <taxon>Zingiberales</taxon>
        <taxon>Musaceae</taxon>
        <taxon>Ensete</taxon>
    </lineage>
</organism>
<protein>
    <recommendedName>
        <fullName evidence="4">Retrotransposon gag domain-containing protein</fullName>
    </recommendedName>
</protein>
<gene>
    <name evidence="2" type="ORF">B296_00022158</name>
</gene>
<dbReference type="PANTHER" id="PTHR33223:SF10">
    <property type="entry name" value="AMINOTRANSFERASE-LIKE PLANT MOBILE DOMAIN-CONTAINING PROTEIN"/>
    <property type="match status" value="1"/>
</dbReference>
<reference evidence="2 3" key="1">
    <citation type="journal article" date="2014" name="Agronomy (Basel)">
        <title>A Draft Genome Sequence for Ensete ventricosum, the Drought-Tolerant Tree Against Hunger.</title>
        <authorList>
            <person name="Harrison J."/>
            <person name="Moore K.A."/>
            <person name="Paszkiewicz K."/>
            <person name="Jones T."/>
            <person name="Grant M."/>
            <person name="Ambacheew D."/>
            <person name="Muzemil S."/>
            <person name="Studholme D.J."/>
        </authorList>
    </citation>
    <scope>NUCLEOTIDE SEQUENCE [LARGE SCALE GENOMIC DNA]</scope>
</reference>
<dbReference type="PANTHER" id="PTHR33223">
    <property type="entry name" value="CCHC-TYPE DOMAIN-CONTAINING PROTEIN"/>
    <property type="match status" value="1"/>
</dbReference>